<keyword evidence="7 14" id="KW-0418">Kinase</keyword>
<evidence type="ECO:0000256" key="10">
    <source>
        <dbReference type="ARBA" id="ARBA00023136"/>
    </source>
</evidence>
<dbReference type="SMART" id="SM00387">
    <property type="entry name" value="HATPase_c"/>
    <property type="match status" value="1"/>
</dbReference>
<reference evidence="14" key="1">
    <citation type="submission" date="2021-03" db="EMBL/GenBank/DDBJ databases">
        <title>Roseibium sp. CAU 1637 isolated from Incheon.</title>
        <authorList>
            <person name="Kim W."/>
        </authorList>
    </citation>
    <scope>NUCLEOTIDE SEQUENCE</scope>
    <source>
        <strain evidence="14">CAU 1637</strain>
    </source>
</reference>
<keyword evidence="6 11" id="KW-0812">Transmembrane</keyword>
<feature type="domain" description="HAMP" evidence="13">
    <location>
        <begin position="190"/>
        <end position="241"/>
    </location>
</feature>
<sequence length="460" mass="50011">MRVAALWSVIALAVAGFILVGLYQQAGERGFDAQLDQHVKTLLASALPDTPNAVAGAAAAPDVLRLREPDALGEPRFSLPLSGWYWSLEQVAEARTDVLFASASLVGDPLVLPQIGATDELASGFAAGPGSEEVRYLRRRVALGDQSYILSAAIETAGFRADVWEFARNVALTLLVVGIGLVGAIFWQVSFGLKPLTRLQRSLSDVREGRREQVDEDMPRELAPLAVELNALIHSNREVVGRARTHVGNLAHALKTPISVLTNEARTSEGPLAQKVAEQTALMQTQVQHHLERARQAAQRRVIGVACEVEPLTERLARAMSKIYQSRGIDLSHDAPEGLRFLGEAQDLEEMVGNLLDNACKWARSEVAIEVRRQEAEGHGRRWLEVVIEDDGPGLSEEQMREAVKRGRRLDETVPGTGLGLSIVADLAALYGGAVRLERAQRGGLRAKLQLPAADERTLT</sequence>
<dbReference type="Proteomes" id="UP000664779">
    <property type="component" value="Unassembled WGS sequence"/>
</dbReference>
<dbReference type="AlphaFoldDB" id="A0A939EN28"/>
<evidence type="ECO:0000313" key="14">
    <source>
        <dbReference type="EMBL" id="MBO0345180.1"/>
    </source>
</evidence>
<dbReference type="PANTHER" id="PTHR45436">
    <property type="entry name" value="SENSOR HISTIDINE KINASE YKOH"/>
    <property type="match status" value="1"/>
</dbReference>
<evidence type="ECO:0000256" key="9">
    <source>
        <dbReference type="ARBA" id="ARBA00023012"/>
    </source>
</evidence>
<dbReference type="Gene3D" id="3.30.565.10">
    <property type="entry name" value="Histidine kinase-like ATPase, C-terminal domain"/>
    <property type="match status" value="1"/>
</dbReference>
<protein>
    <recommendedName>
        <fullName evidence="3">histidine kinase</fullName>
        <ecNumber evidence="3">2.7.13.3</ecNumber>
    </recommendedName>
</protein>
<keyword evidence="5" id="KW-0808">Transferase</keyword>
<comment type="subcellular location">
    <subcellularLocation>
        <location evidence="2">Membrane</location>
    </subcellularLocation>
</comment>
<feature type="domain" description="Histidine kinase" evidence="12">
    <location>
        <begin position="249"/>
        <end position="455"/>
    </location>
</feature>
<organism evidence="14 15">
    <name type="scientific">Roseibium limicola</name>
    <dbReference type="NCBI Taxonomy" id="2816037"/>
    <lineage>
        <taxon>Bacteria</taxon>
        <taxon>Pseudomonadati</taxon>
        <taxon>Pseudomonadota</taxon>
        <taxon>Alphaproteobacteria</taxon>
        <taxon>Hyphomicrobiales</taxon>
        <taxon>Stappiaceae</taxon>
        <taxon>Roseibium</taxon>
    </lineage>
</organism>
<dbReference type="PROSITE" id="PS50109">
    <property type="entry name" value="HIS_KIN"/>
    <property type="match status" value="1"/>
</dbReference>
<accession>A0A939EN28</accession>
<dbReference type="GO" id="GO:0000160">
    <property type="term" value="P:phosphorelay signal transduction system"/>
    <property type="evidence" value="ECO:0007669"/>
    <property type="project" value="UniProtKB-KW"/>
</dbReference>
<evidence type="ECO:0000256" key="4">
    <source>
        <dbReference type="ARBA" id="ARBA00022553"/>
    </source>
</evidence>
<gene>
    <name evidence="14" type="ORF">J0X15_08110</name>
</gene>
<evidence type="ECO:0000313" key="15">
    <source>
        <dbReference type="Proteomes" id="UP000664779"/>
    </source>
</evidence>
<evidence type="ECO:0000256" key="6">
    <source>
        <dbReference type="ARBA" id="ARBA00022692"/>
    </source>
</evidence>
<keyword evidence="10 11" id="KW-0472">Membrane</keyword>
<feature type="transmembrane region" description="Helical" evidence="11">
    <location>
        <begin position="6"/>
        <end position="23"/>
    </location>
</feature>
<feature type="transmembrane region" description="Helical" evidence="11">
    <location>
        <begin position="170"/>
        <end position="189"/>
    </location>
</feature>
<evidence type="ECO:0000256" key="8">
    <source>
        <dbReference type="ARBA" id="ARBA00022989"/>
    </source>
</evidence>
<evidence type="ECO:0000256" key="1">
    <source>
        <dbReference type="ARBA" id="ARBA00000085"/>
    </source>
</evidence>
<dbReference type="InterPro" id="IPR003594">
    <property type="entry name" value="HATPase_dom"/>
</dbReference>
<evidence type="ECO:0000256" key="5">
    <source>
        <dbReference type="ARBA" id="ARBA00022679"/>
    </source>
</evidence>
<evidence type="ECO:0000259" key="12">
    <source>
        <dbReference type="PROSITE" id="PS50109"/>
    </source>
</evidence>
<keyword evidence="15" id="KW-1185">Reference proteome</keyword>
<evidence type="ECO:0000256" key="11">
    <source>
        <dbReference type="SAM" id="Phobius"/>
    </source>
</evidence>
<dbReference type="InterPro" id="IPR003660">
    <property type="entry name" value="HAMP_dom"/>
</dbReference>
<dbReference type="PRINTS" id="PR00344">
    <property type="entry name" value="BCTRLSENSOR"/>
</dbReference>
<dbReference type="InterPro" id="IPR050428">
    <property type="entry name" value="TCS_sensor_his_kinase"/>
</dbReference>
<keyword evidence="8 11" id="KW-1133">Transmembrane helix</keyword>
<dbReference type="EMBL" id="JAFLNF010000003">
    <property type="protein sequence ID" value="MBO0345180.1"/>
    <property type="molecule type" value="Genomic_DNA"/>
</dbReference>
<dbReference type="EC" id="2.7.13.3" evidence="3"/>
<keyword evidence="9" id="KW-0902">Two-component regulatory system</keyword>
<evidence type="ECO:0000259" key="13">
    <source>
        <dbReference type="PROSITE" id="PS50885"/>
    </source>
</evidence>
<comment type="catalytic activity">
    <reaction evidence="1">
        <text>ATP + protein L-histidine = ADP + protein N-phospho-L-histidine.</text>
        <dbReference type="EC" id="2.7.13.3"/>
    </reaction>
</comment>
<evidence type="ECO:0000256" key="7">
    <source>
        <dbReference type="ARBA" id="ARBA00022777"/>
    </source>
</evidence>
<dbReference type="PROSITE" id="PS50885">
    <property type="entry name" value="HAMP"/>
    <property type="match status" value="1"/>
</dbReference>
<evidence type="ECO:0000256" key="2">
    <source>
        <dbReference type="ARBA" id="ARBA00004370"/>
    </source>
</evidence>
<comment type="caution">
    <text evidence="14">The sequence shown here is derived from an EMBL/GenBank/DDBJ whole genome shotgun (WGS) entry which is preliminary data.</text>
</comment>
<dbReference type="GO" id="GO:0005886">
    <property type="term" value="C:plasma membrane"/>
    <property type="evidence" value="ECO:0007669"/>
    <property type="project" value="TreeGrafter"/>
</dbReference>
<dbReference type="InterPro" id="IPR036890">
    <property type="entry name" value="HATPase_C_sf"/>
</dbReference>
<dbReference type="Pfam" id="PF02518">
    <property type="entry name" value="HATPase_c"/>
    <property type="match status" value="1"/>
</dbReference>
<dbReference type="SUPFAM" id="SSF55874">
    <property type="entry name" value="ATPase domain of HSP90 chaperone/DNA topoisomerase II/histidine kinase"/>
    <property type="match status" value="1"/>
</dbReference>
<dbReference type="InterPro" id="IPR005467">
    <property type="entry name" value="His_kinase_dom"/>
</dbReference>
<name>A0A939EN28_9HYPH</name>
<keyword evidence="4" id="KW-0597">Phosphoprotein</keyword>
<evidence type="ECO:0000256" key="3">
    <source>
        <dbReference type="ARBA" id="ARBA00012438"/>
    </source>
</evidence>
<dbReference type="PANTHER" id="PTHR45436:SF5">
    <property type="entry name" value="SENSOR HISTIDINE KINASE TRCS"/>
    <property type="match status" value="1"/>
</dbReference>
<dbReference type="GO" id="GO:0004673">
    <property type="term" value="F:protein histidine kinase activity"/>
    <property type="evidence" value="ECO:0007669"/>
    <property type="project" value="UniProtKB-EC"/>
</dbReference>
<proteinExistence type="predicted"/>
<dbReference type="InterPro" id="IPR004358">
    <property type="entry name" value="Sig_transdc_His_kin-like_C"/>
</dbReference>